<sequence length="104" mass="11816">MERHCRIDKSNERLPERCRTYENEALVGLGGALHAAEELRHEIQRRHVLEIHLAAASHLLSSINLLRSVEGRSIDRTQRRSDQLEDIVVAVKGRTQSSTTKQAP</sequence>
<accession>A0A427B232</accession>
<evidence type="ECO:0000313" key="2">
    <source>
        <dbReference type="Proteomes" id="UP000287651"/>
    </source>
</evidence>
<reference evidence="1 2" key="1">
    <citation type="journal article" date="2014" name="Agronomy (Basel)">
        <title>A Draft Genome Sequence for Ensete ventricosum, the Drought-Tolerant Tree Against Hunger.</title>
        <authorList>
            <person name="Harrison J."/>
            <person name="Moore K.A."/>
            <person name="Paszkiewicz K."/>
            <person name="Jones T."/>
            <person name="Grant M."/>
            <person name="Ambacheew D."/>
            <person name="Muzemil S."/>
            <person name="Studholme D.J."/>
        </authorList>
    </citation>
    <scope>NUCLEOTIDE SEQUENCE [LARGE SCALE GENOMIC DNA]</scope>
</reference>
<organism evidence="1 2">
    <name type="scientific">Ensete ventricosum</name>
    <name type="common">Abyssinian banana</name>
    <name type="synonym">Musa ensete</name>
    <dbReference type="NCBI Taxonomy" id="4639"/>
    <lineage>
        <taxon>Eukaryota</taxon>
        <taxon>Viridiplantae</taxon>
        <taxon>Streptophyta</taxon>
        <taxon>Embryophyta</taxon>
        <taxon>Tracheophyta</taxon>
        <taxon>Spermatophyta</taxon>
        <taxon>Magnoliopsida</taxon>
        <taxon>Liliopsida</taxon>
        <taxon>Zingiberales</taxon>
        <taxon>Musaceae</taxon>
        <taxon>Ensete</taxon>
    </lineage>
</organism>
<dbReference type="EMBL" id="AMZH03000676">
    <property type="protein sequence ID" value="RRT82528.1"/>
    <property type="molecule type" value="Genomic_DNA"/>
</dbReference>
<protein>
    <submittedName>
        <fullName evidence="1">Uncharacterized protein</fullName>
    </submittedName>
</protein>
<dbReference type="AlphaFoldDB" id="A0A427B232"/>
<gene>
    <name evidence="1" type="ORF">B296_00011935</name>
</gene>
<dbReference type="Proteomes" id="UP000287651">
    <property type="component" value="Unassembled WGS sequence"/>
</dbReference>
<comment type="caution">
    <text evidence="1">The sequence shown here is derived from an EMBL/GenBank/DDBJ whole genome shotgun (WGS) entry which is preliminary data.</text>
</comment>
<evidence type="ECO:0000313" key="1">
    <source>
        <dbReference type="EMBL" id="RRT82528.1"/>
    </source>
</evidence>
<proteinExistence type="predicted"/>
<name>A0A427B232_ENSVE</name>